<feature type="domain" description="Calcineurin-like phosphoesterase" evidence="1">
    <location>
        <begin position="1"/>
        <end position="157"/>
    </location>
</feature>
<name>A0A316FCS3_9ACTN</name>
<reference evidence="2 3" key="1">
    <citation type="submission" date="2018-05" db="EMBL/GenBank/DDBJ databases">
        <title>Genomic Encyclopedia of Archaeal and Bacterial Type Strains, Phase II (KMG-II): from individual species to whole genera.</title>
        <authorList>
            <person name="Goeker M."/>
        </authorList>
    </citation>
    <scope>NUCLEOTIDE SEQUENCE [LARGE SCALE GENOMIC DNA]</scope>
    <source>
        <strain evidence="2 3">DSM 45184</strain>
    </source>
</reference>
<dbReference type="PIRSF" id="PIRSF000883">
    <property type="entry name" value="Pesterase_MJ0912"/>
    <property type="match status" value="1"/>
</dbReference>
<dbReference type="EMBL" id="QGGR01000011">
    <property type="protein sequence ID" value="PWK45289.1"/>
    <property type="molecule type" value="Genomic_DNA"/>
</dbReference>
<dbReference type="AlphaFoldDB" id="A0A316FCS3"/>
<dbReference type="PANTHER" id="PTHR42850">
    <property type="entry name" value="METALLOPHOSPHOESTERASE"/>
    <property type="match status" value="1"/>
</dbReference>
<dbReference type="InterPro" id="IPR004843">
    <property type="entry name" value="Calcineurin-like_PHP"/>
</dbReference>
<dbReference type="InterPro" id="IPR029052">
    <property type="entry name" value="Metallo-depent_PP-like"/>
</dbReference>
<dbReference type="SUPFAM" id="SSF56300">
    <property type="entry name" value="Metallo-dependent phosphatases"/>
    <property type="match status" value="1"/>
</dbReference>
<sequence length="246" mass="26999">MRIAVISDLHGNLLALEAVLADIEDRMVDTVVNLGDLISGGLAPAATADRLMQLGQLTVRGNHERQLLQHRREQMSMSDRFAHDQLTEAHRAWFASLPLTAEITPGVLAFHGTPHDDVVYLLETVDPDGARPATHQEITARLGEYATWPLLLCGHTHLQRQVRLGTGTLIVNPGSAGWPAYDDDAPYPHVMESGSPHARYAIVDDTNGRWEADLLAVEYDWEAAARLADSNGRPDIAGQLRTGRAR</sequence>
<dbReference type="OrthoDB" id="9813918at2"/>
<dbReference type="InterPro" id="IPR011152">
    <property type="entry name" value="Pesterase_MJ0912"/>
</dbReference>
<keyword evidence="3" id="KW-1185">Reference proteome</keyword>
<dbReference type="RefSeq" id="WP_109596356.1">
    <property type="nucleotide sequence ID" value="NZ_BONA01000060.1"/>
</dbReference>
<dbReference type="InterPro" id="IPR050126">
    <property type="entry name" value="Ap4A_hydrolase"/>
</dbReference>
<dbReference type="Pfam" id="PF00149">
    <property type="entry name" value="Metallophos"/>
    <property type="match status" value="1"/>
</dbReference>
<dbReference type="GO" id="GO:0016791">
    <property type="term" value="F:phosphatase activity"/>
    <property type="evidence" value="ECO:0007669"/>
    <property type="project" value="TreeGrafter"/>
</dbReference>
<gene>
    <name evidence="2" type="ORF">BC793_111263</name>
</gene>
<organism evidence="2 3">
    <name type="scientific">Actinoplanes xinjiangensis</name>
    <dbReference type="NCBI Taxonomy" id="512350"/>
    <lineage>
        <taxon>Bacteria</taxon>
        <taxon>Bacillati</taxon>
        <taxon>Actinomycetota</taxon>
        <taxon>Actinomycetes</taxon>
        <taxon>Micromonosporales</taxon>
        <taxon>Micromonosporaceae</taxon>
        <taxon>Actinoplanes</taxon>
    </lineage>
</organism>
<evidence type="ECO:0000313" key="2">
    <source>
        <dbReference type="EMBL" id="PWK45289.1"/>
    </source>
</evidence>
<dbReference type="Proteomes" id="UP000245697">
    <property type="component" value="Unassembled WGS sequence"/>
</dbReference>
<comment type="caution">
    <text evidence="2">The sequence shown here is derived from an EMBL/GenBank/DDBJ whole genome shotgun (WGS) entry which is preliminary data.</text>
</comment>
<proteinExistence type="predicted"/>
<dbReference type="GO" id="GO:0005737">
    <property type="term" value="C:cytoplasm"/>
    <property type="evidence" value="ECO:0007669"/>
    <property type="project" value="TreeGrafter"/>
</dbReference>
<protein>
    <submittedName>
        <fullName evidence="2">Putative phosphodiesterase</fullName>
    </submittedName>
</protein>
<dbReference type="Gene3D" id="3.60.21.10">
    <property type="match status" value="1"/>
</dbReference>
<evidence type="ECO:0000313" key="3">
    <source>
        <dbReference type="Proteomes" id="UP000245697"/>
    </source>
</evidence>
<accession>A0A316FCS3</accession>
<evidence type="ECO:0000259" key="1">
    <source>
        <dbReference type="Pfam" id="PF00149"/>
    </source>
</evidence>
<dbReference type="PANTHER" id="PTHR42850:SF2">
    <property type="entry name" value="BLL5683 PROTEIN"/>
    <property type="match status" value="1"/>
</dbReference>